<dbReference type="Proteomes" id="UP000887576">
    <property type="component" value="Unplaced"/>
</dbReference>
<proteinExistence type="predicted"/>
<evidence type="ECO:0000313" key="2">
    <source>
        <dbReference type="WBParaSite" id="JU765_v2.g8446.t1"/>
    </source>
</evidence>
<reference evidence="2" key="1">
    <citation type="submission" date="2022-11" db="UniProtKB">
        <authorList>
            <consortium name="WormBaseParasite"/>
        </authorList>
    </citation>
    <scope>IDENTIFICATION</scope>
</reference>
<name>A0AC34RNE5_9BILA</name>
<organism evidence="1 2">
    <name type="scientific">Panagrolaimus sp. JU765</name>
    <dbReference type="NCBI Taxonomy" id="591449"/>
    <lineage>
        <taxon>Eukaryota</taxon>
        <taxon>Metazoa</taxon>
        <taxon>Ecdysozoa</taxon>
        <taxon>Nematoda</taxon>
        <taxon>Chromadorea</taxon>
        <taxon>Rhabditida</taxon>
        <taxon>Tylenchina</taxon>
        <taxon>Panagrolaimomorpha</taxon>
        <taxon>Panagrolaimoidea</taxon>
        <taxon>Panagrolaimidae</taxon>
        <taxon>Panagrolaimus</taxon>
    </lineage>
</organism>
<dbReference type="WBParaSite" id="JU765_v2.g8446.t1">
    <property type="protein sequence ID" value="JU765_v2.g8446.t1"/>
    <property type="gene ID" value="JU765_v2.g8446"/>
</dbReference>
<sequence>MAYQRPFQPGGFSPFAIRPPMPMTGQFFNTAPPRPLLGLNGLPAPGIRIPSVRAPLPNGMPGISGIRPGFPRPESVRMTIPPKTTVFVGNISEEVNPELMEKILQECGKISEWKRLQGANGKLQAFGFCVFDHPDATRRALRLLNGFYLGGKALNIKIEEKVKNQIRDYEVIRRQEQGLAPVVMPIGELPTSKEDCDMDMLAKQKIVDMIQLIDPNLARVPEPPPEPQETKKVSSSSSDSDSDDNRRRSRSPKRRRRRSKSPSRRSRRERNRSPERSTKSRKSRRSDDEKSDDEWLKLSKEERQVAKEKEAAYQKKLKRFEEKEIRFLREVEKNKEKARKRARQLGEEAEKLRRFHEDYDDDVDDAHYYRGDSLIQRRREFDRQREKDLRDREAERSELEKIRRQILAEGDPKKIKSMGIEAKKKFGTDELKGFKSSAFKSSPTFVTLDPSSSGWEAVQSPSTSTKLSLGTKINVQKTEVKTNGLFEEEPEEEAPPKKKMKPFQISSKERIATLTPEERKRMIRDLIDTIPKTKDAIFAFPLHWDLLDSSLIESRIKPWVAKKVVQFIGEDEPSLVTFICDCIRNKTDPKKLTLDLSMVFDEEADSFVTKMWRLMIYETEAKRIGLTKDSSSSQEQAAL</sequence>
<accession>A0AC34RNE5</accession>
<protein>
    <submittedName>
        <fullName evidence="2">RNA-binding protein 25</fullName>
    </submittedName>
</protein>
<evidence type="ECO:0000313" key="1">
    <source>
        <dbReference type="Proteomes" id="UP000887576"/>
    </source>
</evidence>